<name>A0A2J8A6V4_9CHLO</name>
<comment type="caution">
    <text evidence="2">The sequence shown here is derived from an EMBL/GenBank/DDBJ whole genome shotgun (WGS) entry which is preliminary data.</text>
</comment>
<dbReference type="AlphaFoldDB" id="A0A2J8A6V4"/>
<evidence type="ECO:0000313" key="2">
    <source>
        <dbReference type="EMBL" id="PNH08237.1"/>
    </source>
</evidence>
<gene>
    <name evidence="2" type="ORF">TSOC_005217</name>
</gene>
<evidence type="ECO:0000313" key="3">
    <source>
        <dbReference type="Proteomes" id="UP000236333"/>
    </source>
</evidence>
<accession>A0A2J8A6V4</accession>
<feature type="compositionally biased region" description="Low complexity" evidence="1">
    <location>
        <begin position="26"/>
        <end position="50"/>
    </location>
</feature>
<proteinExistence type="predicted"/>
<feature type="region of interest" description="Disordered" evidence="1">
    <location>
        <begin position="1"/>
        <end position="50"/>
    </location>
</feature>
<organism evidence="2 3">
    <name type="scientific">Tetrabaena socialis</name>
    <dbReference type="NCBI Taxonomy" id="47790"/>
    <lineage>
        <taxon>Eukaryota</taxon>
        <taxon>Viridiplantae</taxon>
        <taxon>Chlorophyta</taxon>
        <taxon>core chlorophytes</taxon>
        <taxon>Chlorophyceae</taxon>
        <taxon>CS clade</taxon>
        <taxon>Chlamydomonadales</taxon>
        <taxon>Tetrabaenaceae</taxon>
        <taxon>Tetrabaena</taxon>
    </lineage>
</organism>
<dbReference type="Proteomes" id="UP000236333">
    <property type="component" value="Unassembled WGS sequence"/>
</dbReference>
<sequence>MGLGRPSLAPAPPAPRPDPLAPAAPPAASGTSGPRLSAAASSSSSIARSSATISTCFFDLRASRARPLPRGRRAVPPPQPGQTPKSKGTKDTLLLCNHVLCTVRRGGVDLVAVVVVPVFVMPYNTAVACSTATSARNTRYLAE</sequence>
<protein>
    <submittedName>
        <fullName evidence="2">Uncharacterized protein</fullName>
    </submittedName>
</protein>
<keyword evidence="3" id="KW-1185">Reference proteome</keyword>
<feature type="compositionally biased region" description="Pro residues" evidence="1">
    <location>
        <begin position="9"/>
        <end position="25"/>
    </location>
</feature>
<evidence type="ECO:0000256" key="1">
    <source>
        <dbReference type="SAM" id="MobiDB-lite"/>
    </source>
</evidence>
<reference evidence="2 3" key="1">
    <citation type="journal article" date="2017" name="Mol. Biol. Evol.">
        <title>The 4-celled Tetrabaena socialis nuclear genome reveals the essential components for genetic control of cell number at the origin of multicellularity in the volvocine lineage.</title>
        <authorList>
            <person name="Featherston J."/>
            <person name="Arakaki Y."/>
            <person name="Hanschen E.R."/>
            <person name="Ferris P.J."/>
            <person name="Michod R.E."/>
            <person name="Olson B.J.S.C."/>
            <person name="Nozaki H."/>
            <person name="Durand P.M."/>
        </authorList>
    </citation>
    <scope>NUCLEOTIDE SEQUENCE [LARGE SCALE GENOMIC DNA]</scope>
    <source>
        <strain evidence="2 3">NIES-571</strain>
    </source>
</reference>
<dbReference type="EMBL" id="PGGS01000139">
    <property type="protein sequence ID" value="PNH08237.1"/>
    <property type="molecule type" value="Genomic_DNA"/>
</dbReference>
<feature type="compositionally biased region" description="Basic residues" evidence="1">
    <location>
        <begin position="64"/>
        <end position="73"/>
    </location>
</feature>
<feature type="region of interest" description="Disordered" evidence="1">
    <location>
        <begin position="64"/>
        <end position="90"/>
    </location>
</feature>